<protein>
    <submittedName>
        <fullName evidence="2">VOC family protein</fullName>
    </submittedName>
</protein>
<dbReference type="EMBL" id="QZFV01000061">
    <property type="protein sequence ID" value="RJQ89116.1"/>
    <property type="molecule type" value="Genomic_DNA"/>
</dbReference>
<dbReference type="AlphaFoldDB" id="A0A419I9B4"/>
<dbReference type="PANTHER" id="PTHR33993">
    <property type="entry name" value="GLYOXALASE-RELATED"/>
    <property type="match status" value="1"/>
</dbReference>
<dbReference type="InterPro" id="IPR037523">
    <property type="entry name" value="VOC_core"/>
</dbReference>
<dbReference type="PROSITE" id="PS51819">
    <property type="entry name" value="VOC"/>
    <property type="match status" value="1"/>
</dbReference>
<organism evidence="2 3">
    <name type="scientific">Amycolatopsis panacis</name>
    <dbReference type="NCBI Taxonomy" id="2340917"/>
    <lineage>
        <taxon>Bacteria</taxon>
        <taxon>Bacillati</taxon>
        <taxon>Actinomycetota</taxon>
        <taxon>Actinomycetes</taxon>
        <taxon>Pseudonocardiales</taxon>
        <taxon>Pseudonocardiaceae</taxon>
        <taxon>Amycolatopsis</taxon>
    </lineage>
</organism>
<comment type="caution">
    <text evidence="2">The sequence shown here is derived from an EMBL/GenBank/DDBJ whole genome shotgun (WGS) entry which is preliminary data.</text>
</comment>
<proteinExistence type="predicted"/>
<dbReference type="InterPro" id="IPR052164">
    <property type="entry name" value="Anthracycline_SecMetBiosynth"/>
</dbReference>
<dbReference type="Gene3D" id="3.10.180.10">
    <property type="entry name" value="2,3-Dihydroxybiphenyl 1,2-Dioxygenase, domain 1"/>
    <property type="match status" value="2"/>
</dbReference>
<keyword evidence="3" id="KW-1185">Reference proteome</keyword>
<evidence type="ECO:0000313" key="3">
    <source>
        <dbReference type="Proteomes" id="UP000285112"/>
    </source>
</evidence>
<feature type="domain" description="VOC" evidence="1">
    <location>
        <begin position="12"/>
        <end position="125"/>
    </location>
</feature>
<sequence>MRAEQSGPVPGSPCWVELATGDPGRSAEFYHHVLGWEYQWCQDQSGQPYALAMLGDEPVAGFRPQPGVVRDWTPYLATGALSDAAGRVDRLGGALLESWAHVVPGVGAKALVDDPGGATVGLLEPAPDWAFTAGVPGALVWLEFVTHRAHQADRFYAGLFGYHQRQFGDGNTVDYMVYTAGGDSVLGRVRMAAGTPADVPPRWIAHFAVDPDLGFDETLHRARAAGARLRFRPYASTLGKVAVLSDPLDTRFAIIDPSLASDWDYRSAADDPYDD</sequence>
<evidence type="ECO:0000259" key="1">
    <source>
        <dbReference type="PROSITE" id="PS51819"/>
    </source>
</evidence>
<dbReference type="InterPro" id="IPR029068">
    <property type="entry name" value="Glyas_Bleomycin-R_OHBP_Dase"/>
</dbReference>
<dbReference type="SUPFAM" id="SSF54593">
    <property type="entry name" value="Glyoxalase/Bleomycin resistance protein/Dihydroxybiphenyl dioxygenase"/>
    <property type="match status" value="2"/>
</dbReference>
<name>A0A419I9B4_9PSEU</name>
<dbReference type="PANTHER" id="PTHR33993:SF14">
    <property type="entry name" value="GB|AAF24581.1"/>
    <property type="match status" value="1"/>
</dbReference>
<dbReference type="Proteomes" id="UP000285112">
    <property type="component" value="Unassembled WGS sequence"/>
</dbReference>
<evidence type="ECO:0000313" key="2">
    <source>
        <dbReference type="EMBL" id="RJQ89116.1"/>
    </source>
</evidence>
<accession>A0A419I9B4</accession>
<reference evidence="2 3" key="1">
    <citation type="submission" date="2018-09" db="EMBL/GenBank/DDBJ databases">
        <title>YIM PH 21725 draft genome.</title>
        <authorList>
            <person name="Miao C."/>
        </authorList>
    </citation>
    <scope>NUCLEOTIDE SEQUENCE [LARGE SCALE GENOMIC DNA]</scope>
    <source>
        <strain evidence="3">YIM PH21725</strain>
    </source>
</reference>
<gene>
    <name evidence="2" type="ORF">D5S19_05470</name>
</gene>